<comment type="function">
    <text evidence="10">The coatomer is a cytosolic protein complex that binds to dilysine motifs and reversibly associates with Golgi non-clathrin-coated vesicles, which further mediate biosynthetic protein transport from the ER, via the Golgi up to the trans Golgi network.</text>
</comment>
<dbReference type="GO" id="GO:0000139">
    <property type="term" value="C:Golgi membrane"/>
    <property type="evidence" value="ECO:0007669"/>
    <property type="project" value="UniProtKB-SubCell"/>
</dbReference>
<reference evidence="15 16" key="1">
    <citation type="submission" date="2022-03" db="EMBL/GenBank/DDBJ databases">
        <title>Genome data of Colletotrichum spp.</title>
        <authorList>
            <person name="Utami Y.D."/>
            <person name="Hiruma K."/>
        </authorList>
    </citation>
    <scope>NUCLEOTIDE SEQUENCE [LARGE SCALE GENOMIC DNA]</scope>
    <source>
        <strain evidence="15 16">MAFF 239500</strain>
    </source>
</reference>
<evidence type="ECO:0000256" key="1">
    <source>
        <dbReference type="ARBA" id="ARBA00004255"/>
    </source>
</evidence>
<dbReference type="GO" id="GO:0006890">
    <property type="term" value="P:retrograde vesicle-mediated transport, Golgi to endoplasmic reticulum"/>
    <property type="evidence" value="ECO:0007669"/>
    <property type="project" value="TreeGrafter"/>
</dbReference>
<dbReference type="Proteomes" id="UP001055115">
    <property type="component" value="Unassembled WGS sequence"/>
</dbReference>
<evidence type="ECO:0000259" key="13">
    <source>
        <dbReference type="Pfam" id="PF06957"/>
    </source>
</evidence>
<dbReference type="InterPro" id="IPR047312">
    <property type="entry name" value="Coatomer_alpha_WD-assoc_reg"/>
</dbReference>
<dbReference type="GO" id="GO:0005198">
    <property type="term" value="F:structural molecule activity"/>
    <property type="evidence" value="ECO:0007669"/>
    <property type="project" value="InterPro"/>
</dbReference>
<dbReference type="InterPro" id="IPR036322">
    <property type="entry name" value="WD40_repeat_dom_sf"/>
</dbReference>
<evidence type="ECO:0000256" key="8">
    <source>
        <dbReference type="ARBA" id="ARBA00023034"/>
    </source>
</evidence>
<organism evidence="15 16">
    <name type="scientific">Colletotrichum spaethianum</name>
    <dbReference type="NCBI Taxonomy" id="700344"/>
    <lineage>
        <taxon>Eukaryota</taxon>
        <taxon>Fungi</taxon>
        <taxon>Dikarya</taxon>
        <taxon>Ascomycota</taxon>
        <taxon>Pezizomycotina</taxon>
        <taxon>Sordariomycetes</taxon>
        <taxon>Hypocreomycetidae</taxon>
        <taxon>Glomerellales</taxon>
        <taxon>Glomerellaceae</taxon>
        <taxon>Colletotrichum</taxon>
        <taxon>Colletotrichum spaethianum species complex</taxon>
    </lineage>
</organism>
<feature type="domain" description="Coatomer alpha subunit C-terminal" evidence="13">
    <location>
        <begin position="847"/>
        <end position="1207"/>
    </location>
</feature>
<feature type="repeat" description="WD" evidence="11">
    <location>
        <begin position="206"/>
        <end position="247"/>
    </location>
</feature>
<dbReference type="InterPro" id="IPR010714">
    <property type="entry name" value="Coatomer_asu_C"/>
</dbReference>
<dbReference type="AlphaFoldDB" id="A0AA37L0S6"/>
<dbReference type="InterPro" id="IPR011044">
    <property type="entry name" value="Quino_amine_DH_bsu"/>
</dbReference>
<evidence type="ECO:0000259" key="12">
    <source>
        <dbReference type="Pfam" id="PF04053"/>
    </source>
</evidence>
<dbReference type="CDD" id="cd22948">
    <property type="entry name" value="Coatomer_WDAD_alpha"/>
    <property type="match status" value="1"/>
</dbReference>
<dbReference type="SMART" id="SM00320">
    <property type="entry name" value="WD40"/>
    <property type="match status" value="7"/>
</dbReference>
<evidence type="ECO:0000313" key="16">
    <source>
        <dbReference type="Proteomes" id="UP001055115"/>
    </source>
</evidence>
<evidence type="ECO:0000256" key="3">
    <source>
        <dbReference type="ARBA" id="ARBA00022490"/>
    </source>
</evidence>
<gene>
    <name evidence="15" type="ORF">ColSpa_00049</name>
</gene>
<dbReference type="Pfam" id="PF00400">
    <property type="entry name" value="WD40"/>
    <property type="match status" value="5"/>
</dbReference>
<protein>
    <recommendedName>
        <fullName evidence="10">Coatomer subunit alpha</fullName>
    </recommendedName>
</protein>
<evidence type="ECO:0000256" key="6">
    <source>
        <dbReference type="ARBA" id="ARBA00022892"/>
    </source>
</evidence>
<dbReference type="Pfam" id="PF23953">
    <property type="entry name" value="TPR_COPA_B"/>
    <property type="match status" value="1"/>
</dbReference>
<feature type="repeat" description="WD" evidence="11">
    <location>
        <begin position="95"/>
        <end position="136"/>
    </location>
</feature>
<dbReference type="InterPro" id="IPR016391">
    <property type="entry name" value="Coatomer_asu"/>
</dbReference>
<evidence type="ECO:0000259" key="14">
    <source>
        <dbReference type="Pfam" id="PF23953"/>
    </source>
</evidence>
<sequence length="1209" mass="135114">MQASSGMLTKFESKSSRAKGIAFHPKRPWILVALHSSTIQLWDYRMGTLIDRFEEHDGPVRGIDFHKTQPLFVSGGDDYKIKVWSYQTRRCLFTLNGHLDYVRTVFFHHELPWILSASDDQTIRIWNWQNRSLRHNHYAMCAQFHPKEDLVVSASLDQSVRVWDISGLRKKHSAPTSMTFEDQVARANQNQADMFGNTDAVVKFVLEGHDRGVNWVAFHPTMPLIVSAGDDRLVKLWRMSETKAWEVDTCRGHFQNSSGCLFHPHQDLILSVGEDKTIRVWDLNKRTAVQSFKRENDRFWVIAAHPEINLFAAGHDNGVMVFKLERERPASSVYQNNLFYITKEKHVKSYDFQKSIESPTLLSLKKLGSPWTPPRTLSYNPAERSVLVTSPSDSGSYELINLPRDGSGAIEPTESKRGQGNSAIFVARNRFAVLNTSSQTIDIKDLSNNTTRSFKPPVGTSDIYFGGTGNLLIITPTAVHLYDIQQKKSVAELAVNGVKYVVWSNDGLYAALLSKHNVTIVTKTLEQVSTLHETIRIKSATWDDAGVLLYSTLNHIKYTLLNGDNGIVRTLDQTVYLVRVKGRNVYCLDRAAKPKVLHVDPTEYRFKLALVKRNYEEMLHIIQNSSLVGQSIISYLQKKGYPEIALQFVQDPTTRFELAIECGNLDVAVEMAKELDRPKLWQRLSAEALAHGNHQVVEMAYQKLKQFDKLSFLYLSTGDHSKLARMAKIAEHRGDFTARFQNALYLGEVEDRIQMFKEIDLYPLAYMTAKSHGLEEECQAILEATGLTEEQLETPTIGEALTPPKPVVPTYKANWPTKATSQSVFEKALLGQVEGLSLEDEPAAANGFDDAAEDDGAAKKNGTLVDADDEEDAAGWDLGDDVVPEIEGDFVNVDSAEAGGAGSSEADLWARNSPLAVDHVAGGSFESAMQLLNRQVGAVNFAPLKPRFLEVYQASKTYLPASANLPPLVNYVRRTIEETDPRKVLPIVPRDLEFLATNDLQQGYNSMKTNKLEDGLKVFKGILHAILINAVSSESEVAEAKKLITSASEYAVAMEIELSRRQLGTTGEQLKRGLELSAYFTIPKIEVPHRQLALHNAMQLAIRNKNYGSALSFANRIIANGGSSKLTENAKKAKAQCERNPSDAIEIEFDQFAEFDICAASHTPIYSGTSYEECAFDGSKYHSKYKGTVCKVCEVCEVGKHGSGLKLFA</sequence>
<keyword evidence="7 10" id="KW-0653">Protein transport</keyword>
<dbReference type="GeneID" id="73320851"/>
<dbReference type="PANTHER" id="PTHR19876">
    <property type="entry name" value="COATOMER"/>
    <property type="match status" value="1"/>
</dbReference>
<dbReference type="InterPro" id="IPR015943">
    <property type="entry name" value="WD40/YVTN_repeat-like_dom_sf"/>
</dbReference>
<dbReference type="PROSITE" id="PS00678">
    <property type="entry name" value="WD_REPEATS_1"/>
    <property type="match status" value="2"/>
</dbReference>
<dbReference type="PANTHER" id="PTHR19876:SF1">
    <property type="entry name" value="COATOMER SUBUNIT ALPHA"/>
    <property type="match status" value="1"/>
</dbReference>
<dbReference type="GO" id="GO:0006891">
    <property type="term" value="P:intra-Golgi vesicle-mediated transport"/>
    <property type="evidence" value="ECO:0007669"/>
    <property type="project" value="TreeGrafter"/>
</dbReference>
<dbReference type="InterPro" id="IPR006692">
    <property type="entry name" value="Beta-prop_COPA/B_2nd"/>
</dbReference>
<keyword evidence="16" id="KW-1185">Reference proteome</keyword>
<dbReference type="PIRSF" id="PIRSF003354">
    <property type="entry name" value="Coatomer_alpha_subunit"/>
    <property type="match status" value="1"/>
</dbReference>
<dbReference type="InterPro" id="IPR056176">
    <property type="entry name" value="TPR_COPA_B"/>
</dbReference>
<proteinExistence type="predicted"/>
<evidence type="ECO:0000256" key="10">
    <source>
        <dbReference type="PIRNR" id="PIRNR003354"/>
    </source>
</evidence>
<dbReference type="InterPro" id="IPR050844">
    <property type="entry name" value="Coatomer_complex_subunit"/>
</dbReference>
<dbReference type="SUPFAM" id="SSF50969">
    <property type="entry name" value="YVTN repeat-like/Quinoprotein amine dehydrogenase"/>
    <property type="match status" value="1"/>
</dbReference>
<dbReference type="Gene3D" id="1.25.40.470">
    <property type="match status" value="1"/>
</dbReference>
<feature type="domain" description="COPA/B TPR" evidence="14">
    <location>
        <begin position="617"/>
        <end position="773"/>
    </location>
</feature>
<dbReference type="Gene3D" id="2.130.10.10">
    <property type="entry name" value="YVTN repeat-like/Quinoprotein amine dehydrogenase"/>
    <property type="match status" value="1"/>
</dbReference>
<evidence type="ECO:0000256" key="4">
    <source>
        <dbReference type="ARBA" id="ARBA00022574"/>
    </source>
</evidence>
<feature type="domain" description="COPA/B second beta-propeller" evidence="12">
    <location>
        <begin position="344"/>
        <end position="589"/>
    </location>
</feature>
<dbReference type="InterPro" id="IPR020472">
    <property type="entry name" value="WD40_PAC1"/>
</dbReference>
<dbReference type="PRINTS" id="PR00320">
    <property type="entry name" value="GPROTEINBRPT"/>
</dbReference>
<dbReference type="GO" id="GO:0006886">
    <property type="term" value="P:intracellular protein transport"/>
    <property type="evidence" value="ECO:0007669"/>
    <property type="project" value="UniProtKB-UniRule"/>
</dbReference>
<evidence type="ECO:0000256" key="9">
    <source>
        <dbReference type="ARBA" id="ARBA00023136"/>
    </source>
</evidence>
<dbReference type="GO" id="GO:0006888">
    <property type="term" value="P:endoplasmic reticulum to Golgi vesicle-mediated transport"/>
    <property type="evidence" value="ECO:0007669"/>
    <property type="project" value="InterPro"/>
</dbReference>
<dbReference type="EMBL" id="BQXU01000001">
    <property type="protein sequence ID" value="GKT39868.1"/>
    <property type="molecule type" value="Genomic_DNA"/>
</dbReference>
<dbReference type="GO" id="GO:0030126">
    <property type="term" value="C:COPI vesicle coat"/>
    <property type="evidence" value="ECO:0007669"/>
    <property type="project" value="UniProtKB-UniRule"/>
</dbReference>
<dbReference type="SUPFAM" id="SSF50978">
    <property type="entry name" value="WD40 repeat-like"/>
    <property type="match status" value="1"/>
</dbReference>
<keyword evidence="6 10" id="KW-0931">ER-Golgi transport</keyword>
<dbReference type="FunFam" id="2.130.10.10:FF:000022">
    <property type="entry name" value="Coatomer subunit alpha"/>
    <property type="match status" value="1"/>
</dbReference>
<dbReference type="InterPro" id="IPR019775">
    <property type="entry name" value="WD40_repeat_CS"/>
</dbReference>
<dbReference type="PROSITE" id="PS50294">
    <property type="entry name" value="WD_REPEATS_REGION"/>
    <property type="match status" value="5"/>
</dbReference>
<keyword evidence="8 10" id="KW-0333">Golgi apparatus</keyword>
<feature type="repeat" description="WD" evidence="11">
    <location>
        <begin position="53"/>
        <end position="94"/>
    </location>
</feature>
<evidence type="ECO:0000256" key="7">
    <source>
        <dbReference type="ARBA" id="ARBA00022927"/>
    </source>
</evidence>
<comment type="subunit">
    <text evidence="10">Oligomeric complex that consists of at least the alpha, beta, beta', gamma, delta, epsilon and zeta subunits.</text>
</comment>
<dbReference type="Pfam" id="PF04053">
    <property type="entry name" value="B-prop_COPA_B_2nd"/>
    <property type="match status" value="1"/>
</dbReference>
<dbReference type="Pfam" id="PF06957">
    <property type="entry name" value="COPI_C"/>
    <property type="match status" value="1"/>
</dbReference>
<feature type="repeat" description="WD" evidence="11">
    <location>
        <begin position="250"/>
        <end position="291"/>
    </location>
</feature>
<dbReference type="PROSITE" id="PS50082">
    <property type="entry name" value="WD_REPEATS_2"/>
    <property type="match status" value="5"/>
</dbReference>
<comment type="subcellular location">
    <subcellularLocation>
        <location evidence="10">Cytoplasm</location>
    </subcellularLocation>
    <subcellularLocation>
        <location evidence="1 10">Golgi apparatus membrane</location>
        <topology evidence="1 10">Peripheral membrane protein</topology>
        <orientation evidence="1">Cytoplasmic side</orientation>
    </subcellularLocation>
</comment>
<name>A0AA37L0S6_9PEZI</name>
<accession>A0AA37L0S6</accession>
<keyword evidence="5" id="KW-0677">Repeat</keyword>
<keyword evidence="9 10" id="KW-0472">Membrane</keyword>
<keyword evidence="2 10" id="KW-0813">Transport</keyword>
<dbReference type="FunFam" id="1.25.40.470:FF:000002">
    <property type="entry name" value="Coatomer subunit alpha"/>
    <property type="match status" value="1"/>
</dbReference>
<evidence type="ECO:0000313" key="15">
    <source>
        <dbReference type="EMBL" id="GKT39868.1"/>
    </source>
</evidence>
<dbReference type="CDD" id="cd00200">
    <property type="entry name" value="WD40"/>
    <property type="match status" value="1"/>
</dbReference>
<evidence type="ECO:0000256" key="2">
    <source>
        <dbReference type="ARBA" id="ARBA00022448"/>
    </source>
</evidence>
<keyword evidence="3 10" id="KW-0963">Cytoplasm</keyword>
<feature type="repeat" description="WD" evidence="11">
    <location>
        <begin position="132"/>
        <end position="173"/>
    </location>
</feature>
<evidence type="ECO:0000256" key="5">
    <source>
        <dbReference type="ARBA" id="ARBA00022737"/>
    </source>
</evidence>
<dbReference type="InterPro" id="IPR001680">
    <property type="entry name" value="WD40_rpt"/>
</dbReference>
<comment type="caution">
    <text evidence="15">The sequence shown here is derived from an EMBL/GenBank/DDBJ whole genome shotgun (WGS) entry which is preliminary data.</text>
</comment>
<dbReference type="RefSeq" id="XP_049122218.1">
    <property type="nucleotide sequence ID" value="XM_049266261.1"/>
</dbReference>
<keyword evidence="4 11" id="KW-0853">WD repeat</keyword>
<evidence type="ECO:0000256" key="11">
    <source>
        <dbReference type="PROSITE-ProRule" id="PRU00221"/>
    </source>
</evidence>